<accession>A0A5B0KPU0</accession>
<comment type="caution">
    <text evidence="1">The sequence shown here is derived from an EMBL/GenBank/DDBJ whole genome shotgun (WGS) entry which is preliminary data.</text>
</comment>
<proteinExistence type="predicted"/>
<gene>
    <name evidence="1" type="ORF">FH063_002345</name>
</gene>
<reference evidence="1 2" key="1">
    <citation type="submission" date="2019-07" db="EMBL/GenBank/DDBJ databases">
        <title>Genome sequencing of the stress-tolerant strain Azospirillum brasilense Az19.</title>
        <authorList>
            <person name="Maroniche G.A."/>
            <person name="Garcia J.E."/>
            <person name="Pagnussat L."/>
            <person name="Amenta M."/>
            <person name="Creus C.M."/>
        </authorList>
    </citation>
    <scope>NUCLEOTIDE SEQUENCE [LARGE SCALE GENOMIC DNA]</scope>
    <source>
        <strain evidence="1 2">Az19</strain>
    </source>
</reference>
<dbReference type="AlphaFoldDB" id="A0A5B0KPU0"/>
<evidence type="ECO:0000313" key="1">
    <source>
        <dbReference type="EMBL" id="KAA1053763.1"/>
    </source>
</evidence>
<evidence type="ECO:0000313" key="2">
    <source>
        <dbReference type="Proteomes" id="UP000325333"/>
    </source>
</evidence>
<dbReference type="Proteomes" id="UP000325333">
    <property type="component" value="Unassembled WGS sequence"/>
</dbReference>
<dbReference type="EMBL" id="VEWN01000013">
    <property type="protein sequence ID" value="KAA1053763.1"/>
    <property type="molecule type" value="Genomic_DNA"/>
</dbReference>
<name>A0A5B0KPU0_9PROT</name>
<sequence length="98" mass="10952">MIGPTQYQTDTLGFVVDDRGRWLRLCSHDGTARTFWALNEQDAQAYVTALTGEEYGTNVPATPEIAVRCAPPETTANYTLARRWEAERDAEMLSLVSL</sequence>
<organism evidence="1 2">
    <name type="scientific">Azospirillum argentinense</name>
    <dbReference type="NCBI Taxonomy" id="2970906"/>
    <lineage>
        <taxon>Bacteria</taxon>
        <taxon>Pseudomonadati</taxon>
        <taxon>Pseudomonadota</taxon>
        <taxon>Alphaproteobacteria</taxon>
        <taxon>Rhodospirillales</taxon>
        <taxon>Azospirillaceae</taxon>
        <taxon>Azospirillum</taxon>
    </lineage>
</organism>
<protein>
    <submittedName>
        <fullName evidence="1">Uncharacterized protein</fullName>
    </submittedName>
</protein>